<keyword evidence="11 19" id="KW-0460">Magnesium</keyword>
<accession>A0A450S6G8</accession>
<dbReference type="EMBL" id="CAADEW010000016">
    <property type="protein sequence ID" value="VFJ47500.1"/>
    <property type="molecule type" value="Genomic_DNA"/>
</dbReference>
<evidence type="ECO:0000256" key="2">
    <source>
        <dbReference type="ARBA" id="ARBA00004651"/>
    </source>
</evidence>
<evidence type="ECO:0000256" key="17">
    <source>
        <dbReference type="ARBA" id="ARBA00048623"/>
    </source>
</evidence>
<dbReference type="GO" id="GO:0009236">
    <property type="term" value="P:cobalamin biosynthetic process"/>
    <property type="evidence" value="ECO:0007669"/>
    <property type="project" value="UniProtKB-UniRule"/>
</dbReference>
<evidence type="ECO:0000256" key="7">
    <source>
        <dbReference type="ARBA" id="ARBA00022475"/>
    </source>
</evidence>
<dbReference type="Pfam" id="PF02654">
    <property type="entry name" value="CobS"/>
    <property type="match status" value="1"/>
</dbReference>
<keyword evidence="13 19" id="KW-0472">Membrane</keyword>
<feature type="transmembrane region" description="Helical" evidence="19">
    <location>
        <begin position="183"/>
        <end position="216"/>
    </location>
</feature>
<dbReference type="GO" id="GO:0051073">
    <property type="term" value="F:adenosylcobinamide-GDP ribazoletransferase activity"/>
    <property type="evidence" value="ECO:0007669"/>
    <property type="project" value="UniProtKB-UniRule"/>
</dbReference>
<sequence length="250" mass="26070">MKRLCAALGFLTVMPLPTVCRHTKSDLLGGVAFFPLVGLLIGLSAAGIYLAFQGIFPPLVLAVILVGWLAMVHGGLHLDGLADTADGFLSHHGKERVLEIMRDSHIGAFGCLAIGGILALKVAALASLPGEYHVQAIFLAPLAGRCIMVPMLGFVPAARTDGLGKLFSRDHSHWKSVGESTGAIAILLGVGWFIAGLAGLFAGAAAAVAVVLFVYWCKRRIGGITGDTMGTANEIAETSVLLMLCAQWAV</sequence>
<comment type="subcellular location">
    <subcellularLocation>
        <location evidence="2 19">Cell membrane</location>
        <topology evidence="2 19">Multi-pass membrane protein</topology>
    </subcellularLocation>
</comment>
<reference evidence="20" key="1">
    <citation type="submission" date="2019-02" db="EMBL/GenBank/DDBJ databases">
        <authorList>
            <person name="Gruber-Vodicka R. H."/>
            <person name="Seah K. B. B."/>
        </authorList>
    </citation>
    <scope>NUCLEOTIDE SEQUENCE</scope>
    <source>
        <strain evidence="20">BECK_BZ15</strain>
    </source>
</reference>
<dbReference type="GO" id="GO:0008818">
    <property type="term" value="F:cobalamin 5'-phosphate synthase activity"/>
    <property type="evidence" value="ECO:0007669"/>
    <property type="project" value="UniProtKB-UniRule"/>
</dbReference>
<dbReference type="PANTHER" id="PTHR34148:SF1">
    <property type="entry name" value="ADENOSYLCOBINAMIDE-GDP RIBAZOLETRANSFERASE"/>
    <property type="match status" value="1"/>
</dbReference>
<feature type="transmembrane region" description="Helical" evidence="19">
    <location>
        <begin position="31"/>
        <end position="52"/>
    </location>
</feature>
<evidence type="ECO:0000256" key="1">
    <source>
        <dbReference type="ARBA" id="ARBA00001946"/>
    </source>
</evidence>
<evidence type="ECO:0000256" key="4">
    <source>
        <dbReference type="ARBA" id="ARBA00010561"/>
    </source>
</evidence>
<dbReference type="InterPro" id="IPR003805">
    <property type="entry name" value="CobS"/>
</dbReference>
<dbReference type="EC" id="2.7.8.26" evidence="5 19"/>
<evidence type="ECO:0000313" key="20">
    <source>
        <dbReference type="EMBL" id="VFJ47500.1"/>
    </source>
</evidence>
<comment type="catalytic activity">
    <reaction evidence="17 19">
        <text>alpha-ribazole + adenosylcob(III)inamide-GDP = adenosylcob(III)alamin + GMP + H(+)</text>
        <dbReference type="Rhea" id="RHEA:16049"/>
        <dbReference type="ChEBI" id="CHEBI:10329"/>
        <dbReference type="ChEBI" id="CHEBI:15378"/>
        <dbReference type="ChEBI" id="CHEBI:18408"/>
        <dbReference type="ChEBI" id="CHEBI:58115"/>
        <dbReference type="ChEBI" id="CHEBI:60487"/>
        <dbReference type="EC" id="2.7.8.26"/>
    </reaction>
</comment>
<evidence type="ECO:0000256" key="9">
    <source>
        <dbReference type="ARBA" id="ARBA00022679"/>
    </source>
</evidence>
<comment type="catalytic activity">
    <reaction evidence="18 19">
        <text>alpha-ribazole 5'-phosphate + adenosylcob(III)inamide-GDP = adenosylcob(III)alamin 5'-phosphate + GMP + H(+)</text>
        <dbReference type="Rhea" id="RHEA:23560"/>
        <dbReference type="ChEBI" id="CHEBI:15378"/>
        <dbReference type="ChEBI" id="CHEBI:57918"/>
        <dbReference type="ChEBI" id="CHEBI:58115"/>
        <dbReference type="ChEBI" id="CHEBI:60487"/>
        <dbReference type="ChEBI" id="CHEBI:60493"/>
        <dbReference type="EC" id="2.7.8.26"/>
    </reaction>
</comment>
<dbReference type="GO" id="GO:0005886">
    <property type="term" value="C:plasma membrane"/>
    <property type="evidence" value="ECO:0007669"/>
    <property type="project" value="UniProtKB-SubCell"/>
</dbReference>
<evidence type="ECO:0000256" key="18">
    <source>
        <dbReference type="ARBA" id="ARBA00049504"/>
    </source>
</evidence>
<evidence type="ECO:0000256" key="14">
    <source>
        <dbReference type="ARBA" id="ARBA00025228"/>
    </source>
</evidence>
<keyword evidence="12 19" id="KW-1133">Transmembrane helix</keyword>
<evidence type="ECO:0000256" key="3">
    <source>
        <dbReference type="ARBA" id="ARBA00004663"/>
    </source>
</evidence>
<organism evidence="20">
    <name type="scientific">Candidatus Kentrum sp. FW</name>
    <dbReference type="NCBI Taxonomy" id="2126338"/>
    <lineage>
        <taxon>Bacteria</taxon>
        <taxon>Pseudomonadati</taxon>
        <taxon>Pseudomonadota</taxon>
        <taxon>Gammaproteobacteria</taxon>
        <taxon>Candidatus Kentrum</taxon>
    </lineage>
</organism>
<evidence type="ECO:0000256" key="11">
    <source>
        <dbReference type="ARBA" id="ARBA00022842"/>
    </source>
</evidence>
<evidence type="ECO:0000256" key="5">
    <source>
        <dbReference type="ARBA" id="ARBA00013200"/>
    </source>
</evidence>
<evidence type="ECO:0000256" key="8">
    <source>
        <dbReference type="ARBA" id="ARBA00022573"/>
    </source>
</evidence>
<feature type="transmembrane region" description="Helical" evidence="19">
    <location>
        <begin position="59"/>
        <end position="78"/>
    </location>
</feature>
<dbReference type="NCBIfam" id="TIGR00317">
    <property type="entry name" value="cobS"/>
    <property type="match status" value="1"/>
</dbReference>
<evidence type="ECO:0000256" key="6">
    <source>
        <dbReference type="ARBA" id="ARBA00015850"/>
    </source>
</evidence>
<comment type="cofactor">
    <cofactor evidence="1 19">
        <name>Mg(2+)</name>
        <dbReference type="ChEBI" id="CHEBI:18420"/>
    </cofactor>
</comment>
<gene>
    <name evidence="19" type="primary">cobS</name>
    <name evidence="20" type="ORF">BECKFW1821A_GA0114235_101638</name>
</gene>
<evidence type="ECO:0000256" key="16">
    <source>
        <dbReference type="ARBA" id="ARBA00032853"/>
    </source>
</evidence>
<comment type="function">
    <text evidence="14 19">Joins adenosylcobinamide-GDP and alpha-ribazole to generate adenosylcobalamin (Ado-cobalamin). Also synthesizes adenosylcobalamin 5'-phosphate from adenosylcobinamide-GDP and alpha-ribazole 5'-phosphate.</text>
</comment>
<evidence type="ECO:0000256" key="10">
    <source>
        <dbReference type="ARBA" id="ARBA00022692"/>
    </source>
</evidence>
<dbReference type="AlphaFoldDB" id="A0A450S6G8"/>
<evidence type="ECO:0000256" key="13">
    <source>
        <dbReference type="ARBA" id="ARBA00023136"/>
    </source>
</evidence>
<keyword evidence="7 19" id="KW-1003">Cell membrane</keyword>
<comment type="pathway">
    <text evidence="3 19">Cofactor biosynthesis; adenosylcobalamin biosynthesis; adenosylcobalamin from cob(II)yrinate a,c-diamide: step 7/7.</text>
</comment>
<proteinExistence type="inferred from homology"/>
<dbReference type="PANTHER" id="PTHR34148">
    <property type="entry name" value="ADENOSYLCOBINAMIDE-GDP RIBAZOLETRANSFERASE"/>
    <property type="match status" value="1"/>
</dbReference>
<feature type="transmembrane region" description="Helical" evidence="19">
    <location>
        <begin position="106"/>
        <end position="124"/>
    </location>
</feature>
<dbReference type="UniPathway" id="UPA00148">
    <property type="reaction ID" value="UER00238"/>
</dbReference>
<comment type="similarity">
    <text evidence="4 19">Belongs to the CobS family.</text>
</comment>
<name>A0A450S6G8_9GAMM</name>
<keyword evidence="9 19" id="KW-0808">Transferase</keyword>
<dbReference type="HAMAP" id="MF_00719">
    <property type="entry name" value="CobS"/>
    <property type="match status" value="1"/>
</dbReference>
<evidence type="ECO:0000256" key="19">
    <source>
        <dbReference type="HAMAP-Rule" id="MF_00719"/>
    </source>
</evidence>
<evidence type="ECO:0000256" key="12">
    <source>
        <dbReference type="ARBA" id="ARBA00022989"/>
    </source>
</evidence>
<keyword evidence="8 19" id="KW-0169">Cobalamin biosynthesis</keyword>
<evidence type="ECO:0000256" key="15">
    <source>
        <dbReference type="ARBA" id="ARBA00032605"/>
    </source>
</evidence>
<protein>
    <recommendedName>
        <fullName evidence="6 19">Adenosylcobinamide-GDP ribazoletransferase</fullName>
        <ecNumber evidence="5 19">2.7.8.26</ecNumber>
    </recommendedName>
    <alternativeName>
        <fullName evidence="16 19">Cobalamin synthase</fullName>
    </alternativeName>
    <alternativeName>
        <fullName evidence="15 19">Cobalamin-5'-phosphate synthase</fullName>
    </alternativeName>
</protein>
<keyword evidence="10 19" id="KW-0812">Transmembrane</keyword>